<evidence type="ECO:0000313" key="1">
    <source>
        <dbReference type="EMBL" id="CAC5344578.1"/>
    </source>
</evidence>
<dbReference type="EMBL" id="LR812490">
    <property type="protein sequence ID" value="CAC5344578.1"/>
    <property type="molecule type" value="Genomic_DNA"/>
</dbReference>
<dbReference type="EMBL" id="CZCZ02000014">
    <property type="protein sequence ID" value="CAC5344578.1"/>
    <property type="molecule type" value="Genomic_DNA"/>
</dbReference>
<dbReference type="Proteomes" id="UP000196521">
    <property type="component" value="Chromosome"/>
</dbReference>
<comment type="caution">
    <text evidence="1">The sequence shown here is derived from an EMBL/GenBank/DDBJ whole genome shotgun (WGS) entry which is preliminary data.</text>
</comment>
<gene>
    <name evidence="1" type="ORF">PLAN_40993</name>
</gene>
<protein>
    <submittedName>
        <fullName evidence="1">Uncharacterized protein</fullName>
    </submittedName>
</protein>
<name>A0A6J7ZQE3_PLARU</name>
<sequence>MASGEGETIEIIEADIIDSTVEVGSACIWRGKGQEPQWDNPKSTKAYDHIIRHHGSKLKFSNLQGRLSSTNKDQGQWLNDQDWVIAEKLIPKYYGKYIIKFNRPIGRVYHSDNRITENVYYVKIGRNPDGTIKYAYPVVQPKSK</sequence>
<accession>A0A6J7ZQE3</accession>
<keyword evidence="2" id="KW-1185">Reference proteome</keyword>
<proteinExistence type="predicted"/>
<dbReference type="AlphaFoldDB" id="A0A6J7ZQE3"/>
<evidence type="ECO:0000313" key="2">
    <source>
        <dbReference type="Proteomes" id="UP000196521"/>
    </source>
</evidence>
<dbReference type="RefSeq" id="WP_026788579.1">
    <property type="nucleotide sequence ID" value="NZ_LR812490.1"/>
</dbReference>
<organism evidence="1 2">
    <name type="scientific">Planktothrix rubescens CCAP 1459/22</name>
    <dbReference type="NCBI Taxonomy" id="329571"/>
    <lineage>
        <taxon>Bacteria</taxon>
        <taxon>Bacillati</taxon>
        <taxon>Cyanobacteriota</taxon>
        <taxon>Cyanophyceae</taxon>
        <taxon>Oscillatoriophycideae</taxon>
        <taxon>Oscillatoriales</taxon>
        <taxon>Microcoleaceae</taxon>
        <taxon>Planktothrix</taxon>
    </lineage>
</organism>
<reference evidence="1" key="1">
    <citation type="submission" date="2020-05" db="EMBL/GenBank/DDBJ databases">
        <authorList>
            <consortium name="Genoscope - CEA"/>
            <person name="William W."/>
        </authorList>
    </citation>
    <scope>NUCLEOTIDE SEQUENCE [LARGE SCALE GENOMIC DNA]</scope>
    <source>
        <strain evidence="1">PCC 7821</strain>
    </source>
</reference>